<evidence type="ECO:0000313" key="13">
    <source>
        <dbReference type="Proteomes" id="UP000281468"/>
    </source>
</evidence>
<evidence type="ECO:0000256" key="8">
    <source>
        <dbReference type="ARBA" id="ARBA00061383"/>
    </source>
</evidence>
<keyword evidence="5" id="KW-1133">Transmembrane helix</keyword>
<evidence type="ECO:0000256" key="1">
    <source>
        <dbReference type="ARBA" id="ARBA00004586"/>
    </source>
</evidence>
<evidence type="ECO:0000256" key="2">
    <source>
        <dbReference type="ARBA" id="ARBA00022692"/>
    </source>
</evidence>
<feature type="compositionally biased region" description="Polar residues" evidence="10">
    <location>
        <begin position="145"/>
        <end position="176"/>
    </location>
</feature>
<dbReference type="AlphaFoldDB" id="A0A3M7FHB2"/>
<comment type="subcellular location">
    <subcellularLocation>
        <location evidence="7">Endomembrane system</location>
        <topology evidence="7">Single-pass membrane protein</topology>
    </subcellularLocation>
    <subcellularLocation>
        <location evidence="1">Endoplasmic reticulum membrane</location>
    </subcellularLocation>
</comment>
<evidence type="ECO:0000256" key="10">
    <source>
        <dbReference type="SAM" id="MobiDB-lite"/>
    </source>
</evidence>
<evidence type="ECO:0000256" key="7">
    <source>
        <dbReference type="ARBA" id="ARBA00037847"/>
    </source>
</evidence>
<dbReference type="InterPro" id="IPR003892">
    <property type="entry name" value="CUE"/>
</dbReference>
<sequence length="245" mass="26781">MIACESTGVILAIRRNHRSTFPTRTAFKAAVPLPTHETVHTYFPQTMADAGHSTVNIPQILAVAVVGFLAIRWYLSKPNESASESRPQRARPVDVAKVEQVAAMFPQLDRRTIAWDLQRNGQNVQATIERVLAGRSLDSPPPSFQPQNLPSASQQAPAVGVSAQNKPATGPNQQDLITRYNLQGRVGGKGKEAVPSEEQQQQAQKGGGWSSDKNARAEGLKRRREEMVLAARRKMEEKQTQGGSA</sequence>
<dbReference type="CDD" id="cd14424">
    <property type="entry name" value="CUE_Cue1p_like"/>
    <property type="match status" value="1"/>
</dbReference>
<dbReference type="Gene3D" id="1.10.8.10">
    <property type="entry name" value="DNA helicase RuvA subunit, C-terminal domain"/>
    <property type="match status" value="1"/>
</dbReference>
<protein>
    <recommendedName>
        <fullName evidence="9">Coupling of ubiquitin conjugation to ER degradation protein 1</fullName>
    </recommendedName>
</protein>
<reference evidence="12 13" key="1">
    <citation type="journal article" date="2018" name="BMC Genomics">
        <title>Genomic evidence for intraspecific hybridization in a clonal and extremely halotolerant yeast.</title>
        <authorList>
            <person name="Gostincar C."/>
            <person name="Stajich J.E."/>
            <person name="Zupancic J."/>
            <person name="Zalar P."/>
            <person name="Gunde-Cimerman N."/>
        </authorList>
    </citation>
    <scope>NUCLEOTIDE SEQUENCE [LARGE SCALE GENOMIC DNA]</scope>
    <source>
        <strain evidence="12 13">EXF-171</strain>
    </source>
</reference>
<dbReference type="VEuPathDB" id="FungiDB:BTJ68_11984"/>
<dbReference type="GO" id="GO:0005789">
    <property type="term" value="C:endoplasmic reticulum membrane"/>
    <property type="evidence" value="ECO:0007669"/>
    <property type="project" value="UniProtKB-SubCell"/>
</dbReference>
<evidence type="ECO:0000256" key="6">
    <source>
        <dbReference type="ARBA" id="ARBA00023136"/>
    </source>
</evidence>
<keyword evidence="6" id="KW-0472">Membrane</keyword>
<keyword evidence="3" id="KW-0833">Ubl conjugation pathway</keyword>
<gene>
    <name evidence="12" type="ORF">D0862_10479</name>
</gene>
<dbReference type="GO" id="GO:0043130">
    <property type="term" value="F:ubiquitin binding"/>
    <property type="evidence" value="ECO:0007669"/>
    <property type="project" value="InterPro"/>
</dbReference>
<evidence type="ECO:0000256" key="5">
    <source>
        <dbReference type="ARBA" id="ARBA00022989"/>
    </source>
</evidence>
<feature type="region of interest" description="Disordered" evidence="10">
    <location>
        <begin position="135"/>
        <end position="245"/>
    </location>
</feature>
<comment type="similarity">
    <text evidence="8">Belongs to the CUE1 family.</text>
</comment>
<keyword evidence="4" id="KW-0256">Endoplasmic reticulum</keyword>
<feature type="compositionally biased region" description="Basic and acidic residues" evidence="10">
    <location>
        <begin position="213"/>
        <end position="239"/>
    </location>
</feature>
<accession>A0A3M7FHB2</accession>
<dbReference type="PROSITE" id="PS51140">
    <property type="entry name" value="CUE"/>
    <property type="match status" value="1"/>
</dbReference>
<dbReference type="InterPro" id="IPR009060">
    <property type="entry name" value="UBA-like_sf"/>
</dbReference>
<name>A0A3M7FHB2_HORWE</name>
<dbReference type="FunFam" id="1.10.8.10:FF:000050">
    <property type="entry name" value="Related to AMFR protein"/>
    <property type="match status" value="1"/>
</dbReference>
<dbReference type="Pfam" id="PF02845">
    <property type="entry name" value="CUE"/>
    <property type="match status" value="1"/>
</dbReference>
<evidence type="ECO:0000259" key="11">
    <source>
        <dbReference type="PROSITE" id="PS51140"/>
    </source>
</evidence>
<evidence type="ECO:0000256" key="4">
    <source>
        <dbReference type="ARBA" id="ARBA00022824"/>
    </source>
</evidence>
<dbReference type="EMBL" id="QWIQ01000420">
    <property type="protein sequence ID" value="RMY88245.1"/>
    <property type="molecule type" value="Genomic_DNA"/>
</dbReference>
<dbReference type="SMART" id="SM00546">
    <property type="entry name" value="CUE"/>
    <property type="match status" value="1"/>
</dbReference>
<evidence type="ECO:0000256" key="9">
    <source>
        <dbReference type="ARBA" id="ARBA00072899"/>
    </source>
</evidence>
<feature type="domain" description="CUE" evidence="11">
    <location>
        <begin position="93"/>
        <end position="136"/>
    </location>
</feature>
<evidence type="ECO:0000313" key="12">
    <source>
        <dbReference type="EMBL" id="RMY88245.1"/>
    </source>
</evidence>
<evidence type="ECO:0000256" key="3">
    <source>
        <dbReference type="ARBA" id="ARBA00022786"/>
    </source>
</evidence>
<organism evidence="12 13">
    <name type="scientific">Hortaea werneckii</name>
    <name type="common">Black yeast</name>
    <name type="synonym">Cladosporium werneckii</name>
    <dbReference type="NCBI Taxonomy" id="91943"/>
    <lineage>
        <taxon>Eukaryota</taxon>
        <taxon>Fungi</taxon>
        <taxon>Dikarya</taxon>
        <taxon>Ascomycota</taxon>
        <taxon>Pezizomycotina</taxon>
        <taxon>Dothideomycetes</taxon>
        <taxon>Dothideomycetidae</taxon>
        <taxon>Mycosphaerellales</taxon>
        <taxon>Teratosphaeriaceae</taxon>
        <taxon>Hortaea</taxon>
    </lineage>
</organism>
<dbReference type="Proteomes" id="UP000281468">
    <property type="component" value="Unassembled WGS sequence"/>
</dbReference>
<dbReference type="SUPFAM" id="SSF46934">
    <property type="entry name" value="UBA-like"/>
    <property type="match status" value="1"/>
</dbReference>
<comment type="caution">
    <text evidence="12">The sequence shown here is derived from an EMBL/GenBank/DDBJ whole genome shotgun (WGS) entry which is preliminary data.</text>
</comment>
<keyword evidence="2" id="KW-0812">Transmembrane</keyword>
<proteinExistence type="inferred from homology"/>